<organism evidence="11 12">
    <name type="scientific">Piptocephalis cylindrospora</name>
    <dbReference type="NCBI Taxonomy" id="1907219"/>
    <lineage>
        <taxon>Eukaryota</taxon>
        <taxon>Fungi</taxon>
        <taxon>Fungi incertae sedis</taxon>
        <taxon>Zoopagomycota</taxon>
        <taxon>Zoopagomycotina</taxon>
        <taxon>Zoopagomycetes</taxon>
        <taxon>Zoopagales</taxon>
        <taxon>Piptocephalidaceae</taxon>
        <taxon>Piptocephalis</taxon>
    </lineage>
</organism>
<evidence type="ECO:0000256" key="7">
    <source>
        <dbReference type="ARBA" id="ARBA00023242"/>
    </source>
</evidence>
<accession>A0A4P9Y973</accession>
<name>A0A4P9Y973_9FUNG</name>
<dbReference type="InterPro" id="IPR039780">
    <property type="entry name" value="Mot2"/>
</dbReference>
<dbReference type="InterPro" id="IPR001841">
    <property type="entry name" value="Znf_RING"/>
</dbReference>
<dbReference type="Proteomes" id="UP000267251">
    <property type="component" value="Unassembled WGS sequence"/>
</dbReference>
<dbReference type="SMART" id="SM00361">
    <property type="entry name" value="RRM_1"/>
    <property type="match status" value="1"/>
</dbReference>
<dbReference type="InterPro" id="IPR039515">
    <property type="entry name" value="NOT4_mRING-HC-C4C4"/>
</dbReference>
<dbReference type="GO" id="GO:0008270">
    <property type="term" value="F:zinc ion binding"/>
    <property type="evidence" value="ECO:0007669"/>
    <property type="project" value="UniProtKB-KW"/>
</dbReference>
<keyword evidence="2" id="KW-0479">Metal-binding</keyword>
<feature type="domain" description="RING-type" evidence="10">
    <location>
        <begin position="2"/>
        <end position="45"/>
    </location>
</feature>
<keyword evidence="3 8" id="KW-0863">Zinc-finger</keyword>
<dbReference type="Gene3D" id="3.30.40.10">
    <property type="entry name" value="Zinc/RING finger domain, C3HC4 (zinc finger)"/>
    <property type="match status" value="1"/>
</dbReference>
<evidence type="ECO:0000256" key="4">
    <source>
        <dbReference type="ARBA" id="ARBA00022833"/>
    </source>
</evidence>
<keyword evidence="7" id="KW-0539">Nucleus</keyword>
<evidence type="ECO:0000256" key="3">
    <source>
        <dbReference type="ARBA" id="ARBA00022771"/>
    </source>
</evidence>
<dbReference type="Pfam" id="PF14570">
    <property type="entry name" value="zf-RING_4"/>
    <property type="match status" value="1"/>
</dbReference>
<proteinExistence type="predicted"/>
<evidence type="ECO:0000256" key="9">
    <source>
        <dbReference type="SAM" id="MobiDB-lite"/>
    </source>
</evidence>
<dbReference type="GO" id="GO:0016567">
    <property type="term" value="P:protein ubiquitination"/>
    <property type="evidence" value="ECO:0007669"/>
    <property type="project" value="TreeGrafter"/>
</dbReference>
<dbReference type="FunFam" id="3.30.40.10:FF:000006">
    <property type="entry name" value="CCR4-NOT transcription complex subunit 4"/>
    <property type="match status" value="1"/>
</dbReference>
<dbReference type="SUPFAM" id="SSF54928">
    <property type="entry name" value="RNA-binding domain, RBD"/>
    <property type="match status" value="1"/>
</dbReference>
<dbReference type="CDD" id="cd16618">
    <property type="entry name" value="mRING-HC-C4C4_CNOT4"/>
    <property type="match status" value="1"/>
</dbReference>
<dbReference type="GO" id="GO:0003723">
    <property type="term" value="F:RNA binding"/>
    <property type="evidence" value="ECO:0007669"/>
    <property type="project" value="UniProtKB-KW"/>
</dbReference>
<comment type="subcellular location">
    <subcellularLocation>
        <location evidence="1">Nucleus</location>
    </subcellularLocation>
</comment>
<sequence>MCPICCNDIDLSDRNFYPCECGFQVCRFCWSRIKNDMNGLCPSCRRVYTEQPYEFTPVSIEEVNRIKLEKKAKERAQREAEARARQSLANARILQRNLVYVTNMLGRHTIDESTLKSNDFFGQFGKIHKLSTGKASKASANASLTASTSSTPATAASSSTTSTSITSSPAPPTSITTSIAIYITYATAEEAKRCVDAVNGSKFDGRTIRACFGTTKYCSSYLARQPCTVPHCTFLHEEGEEVDPAAVTNAAASSLGLGQSDDLLGQTGPMPV</sequence>
<dbReference type="GO" id="GO:0004842">
    <property type="term" value="F:ubiquitin-protein transferase activity"/>
    <property type="evidence" value="ECO:0007669"/>
    <property type="project" value="InterPro"/>
</dbReference>
<evidence type="ECO:0000313" key="11">
    <source>
        <dbReference type="EMBL" id="RKP14550.1"/>
    </source>
</evidence>
<dbReference type="InterPro" id="IPR035979">
    <property type="entry name" value="RBD_domain_sf"/>
</dbReference>
<keyword evidence="4" id="KW-0862">Zinc</keyword>
<evidence type="ECO:0000259" key="10">
    <source>
        <dbReference type="PROSITE" id="PS50089"/>
    </source>
</evidence>
<dbReference type="InterPro" id="IPR003954">
    <property type="entry name" value="RRM_euk-type"/>
</dbReference>
<dbReference type="InterPro" id="IPR012677">
    <property type="entry name" value="Nucleotide-bd_a/b_plait_sf"/>
</dbReference>
<gene>
    <name evidence="11" type="ORF">BJ684DRAFT_8410</name>
</gene>
<dbReference type="GO" id="GO:0005634">
    <property type="term" value="C:nucleus"/>
    <property type="evidence" value="ECO:0007669"/>
    <property type="project" value="UniProtKB-SubCell"/>
</dbReference>
<reference evidence="12" key="1">
    <citation type="journal article" date="2018" name="Nat. Microbiol.">
        <title>Leveraging single-cell genomics to expand the fungal tree of life.</title>
        <authorList>
            <person name="Ahrendt S.R."/>
            <person name="Quandt C.A."/>
            <person name="Ciobanu D."/>
            <person name="Clum A."/>
            <person name="Salamov A."/>
            <person name="Andreopoulos B."/>
            <person name="Cheng J.F."/>
            <person name="Woyke T."/>
            <person name="Pelin A."/>
            <person name="Henrissat B."/>
            <person name="Reynolds N.K."/>
            <person name="Benny G.L."/>
            <person name="Smith M.E."/>
            <person name="James T.Y."/>
            <person name="Grigoriev I.V."/>
        </authorList>
    </citation>
    <scope>NUCLEOTIDE SEQUENCE [LARGE SCALE GENOMIC DNA]</scope>
</reference>
<dbReference type="OrthoDB" id="1923159at2759"/>
<evidence type="ECO:0000256" key="8">
    <source>
        <dbReference type="PROSITE-ProRule" id="PRU00175"/>
    </source>
</evidence>
<dbReference type="AlphaFoldDB" id="A0A4P9Y973"/>
<dbReference type="PANTHER" id="PTHR12603">
    <property type="entry name" value="CCR4-NOT TRANSCRIPTION COMPLEX RELATED"/>
    <property type="match status" value="1"/>
</dbReference>
<dbReference type="SUPFAM" id="SSF57850">
    <property type="entry name" value="RING/U-box"/>
    <property type="match status" value="1"/>
</dbReference>
<evidence type="ECO:0000256" key="1">
    <source>
        <dbReference type="ARBA" id="ARBA00004123"/>
    </source>
</evidence>
<dbReference type="InterPro" id="IPR013083">
    <property type="entry name" value="Znf_RING/FYVE/PHD"/>
</dbReference>
<evidence type="ECO:0000256" key="5">
    <source>
        <dbReference type="ARBA" id="ARBA00022884"/>
    </source>
</evidence>
<evidence type="ECO:0000256" key="6">
    <source>
        <dbReference type="ARBA" id="ARBA00023054"/>
    </source>
</evidence>
<dbReference type="CDD" id="cd12438">
    <property type="entry name" value="RRM_CNOT4"/>
    <property type="match status" value="1"/>
</dbReference>
<dbReference type="PROSITE" id="PS50089">
    <property type="entry name" value="ZF_RING_2"/>
    <property type="match status" value="1"/>
</dbReference>
<dbReference type="EMBL" id="KZ987820">
    <property type="protein sequence ID" value="RKP14550.1"/>
    <property type="molecule type" value="Genomic_DNA"/>
</dbReference>
<evidence type="ECO:0000256" key="2">
    <source>
        <dbReference type="ARBA" id="ARBA00022723"/>
    </source>
</evidence>
<feature type="region of interest" description="Disordered" evidence="9">
    <location>
        <begin position="146"/>
        <end position="172"/>
    </location>
</feature>
<dbReference type="GO" id="GO:0030014">
    <property type="term" value="C:CCR4-NOT complex"/>
    <property type="evidence" value="ECO:0007669"/>
    <property type="project" value="InterPro"/>
</dbReference>
<keyword evidence="5" id="KW-0694">RNA-binding</keyword>
<protein>
    <submittedName>
        <fullName evidence="11">RING/Ubox like zinc-binding domain-containing protein</fullName>
    </submittedName>
</protein>
<keyword evidence="6" id="KW-0175">Coiled coil</keyword>
<evidence type="ECO:0000313" key="12">
    <source>
        <dbReference type="Proteomes" id="UP000267251"/>
    </source>
</evidence>
<dbReference type="Gene3D" id="3.30.70.330">
    <property type="match status" value="1"/>
</dbReference>
<dbReference type="PANTHER" id="PTHR12603:SF0">
    <property type="entry name" value="CCR4-NOT TRANSCRIPTION COMPLEX SUBUNIT 4"/>
    <property type="match status" value="1"/>
</dbReference>
<keyword evidence="12" id="KW-1185">Reference proteome</keyword>
<dbReference type="InterPro" id="IPR034261">
    <property type="entry name" value="CNOT4_RRM"/>
</dbReference>